<keyword evidence="3" id="KW-1185">Reference proteome</keyword>
<reference evidence="2 3" key="1">
    <citation type="journal article" date="2010" name="Stand. Genomic Sci.">
        <title>Complete genome sequence of Intrasporangium calvum type strain (7 KIP).</title>
        <authorList>
            <person name="Del Rio T.G."/>
            <person name="Chertkov O."/>
            <person name="Yasawong M."/>
            <person name="Lucas S."/>
            <person name="Deshpande S."/>
            <person name="Cheng J.F."/>
            <person name="Detter C."/>
            <person name="Tapia R."/>
            <person name="Han C."/>
            <person name="Goodwin L."/>
            <person name="Pitluck S."/>
            <person name="Liolios K."/>
            <person name="Ivanova N."/>
            <person name="Mavromatis K."/>
            <person name="Pati A."/>
            <person name="Chen A."/>
            <person name="Palaniappan K."/>
            <person name="Land M."/>
            <person name="Hauser L."/>
            <person name="Chang Y.J."/>
            <person name="Jeffries C.D."/>
            <person name="Rohde M."/>
            <person name="Pukall R."/>
            <person name="Sikorski J."/>
            <person name="Goker M."/>
            <person name="Woyke T."/>
            <person name="Bristow J."/>
            <person name="Eisen J.A."/>
            <person name="Markowitz V."/>
            <person name="Hugenholtz P."/>
            <person name="Kyrpides N.C."/>
            <person name="Klenk H.P."/>
            <person name="Lapidus A."/>
        </authorList>
    </citation>
    <scope>NUCLEOTIDE SEQUENCE [LARGE SCALE GENOMIC DNA]</scope>
    <source>
        <strain evidence="3">ATCC 23552 / DSM 43043 / JCM 3097 / NBRC 12989 / 7 KIP</strain>
    </source>
</reference>
<dbReference type="RefSeq" id="WP_013491274.1">
    <property type="nucleotide sequence ID" value="NC_014830.1"/>
</dbReference>
<dbReference type="Proteomes" id="UP000008914">
    <property type="component" value="Chromosome"/>
</dbReference>
<dbReference type="STRING" id="710696.Intca_0404"/>
<gene>
    <name evidence="2" type="ordered locus">Intca_0404</name>
</gene>
<dbReference type="KEGG" id="ica:Intca_0404"/>
<name>E6S849_INTC7</name>
<feature type="compositionally biased region" description="Basic and acidic residues" evidence="1">
    <location>
        <begin position="90"/>
        <end position="102"/>
    </location>
</feature>
<evidence type="ECO:0000256" key="1">
    <source>
        <dbReference type="SAM" id="MobiDB-lite"/>
    </source>
</evidence>
<evidence type="ECO:0000313" key="3">
    <source>
        <dbReference type="Proteomes" id="UP000008914"/>
    </source>
</evidence>
<dbReference type="EMBL" id="CP002343">
    <property type="protein sequence ID" value="ADU46953.1"/>
    <property type="molecule type" value="Genomic_DNA"/>
</dbReference>
<evidence type="ECO:0000313" key="2">
    <source>
        <dbReference type="EMBL" id="ADU46953.1"/>
    </source>
</evidence>
<accession>E6S849</accession>
<organism evidence="2 3">
    <name type="scientific">Intrasporangium calvum (strain ATCC 23552 / DSM 43043 / JCM 3097 / NBRC 12989 / NCIMB 10167 / NRRL B-3866 / 7 KIP)</name>
    <dbReference type="NCBI Taxonomy" id="710696"/>
    <lineage>
        <taxon>Bacteria</taxon>
        <taxon>Bacillati</taxon>
        <taxon>Actinomycetota</taxon>
        <taxon>Actinomycetes</taxon>
        <taxon>Micrococcales</taxon>
        <taxon>Intrasporangiaceae</taxon>
        <taxon>Intrasporangium</taxon>
    </lineage>
</organism>
<dbReference type="AlphaFoldDB" id="E6S849"/>
<sequence>MPMLIVLVALVDGQREVTALGVTTADRLAALGVTHVTIARDQRTEAVVLDGWAFDAITHAAEASDLVGGGAATQTLQPVLQVLITPEGRPGAHREETSDRAGTRTGVRQGVLDPDGAPPSAVHPH</sequence>
<protein>
    <submittedName>
        <fullName evidence="2">Uncharacterized protein</fullName>
    </submittedName>
</protein>
<proteinExistence type="predicted"/>
<dbReference type="HOGENOM" id="CLU_1989608_0_0_11"/>
<feature type="region of interest" description="Disordered" evidence="1">
    <location>
        <begin position="85"/>
        <end position="125"/>
    </location>
</feature>